<dbReference type="EMBL" id="LQQA01000023">
    <property type="protein sequence ID" value="ORX13407.1"/>
    <property type="molecule type" value="Genomic_DNA"/>
</dbReference>
<feature type="transmembrane region" description="Helical" evidence="2">
    <location>
        <begin position="101"/>
        <end position="127"/>
    </location>
</feature>
<dbReference type="PATRIC" id="fig|59750.3.peg.767"/>
<feature type="transmembrane region" description="Helical" evidence="2">
    <location>
        <begin position="139"/>
        <end position="170"/>
    </location>
</feature>
<evidence type="ECO:0000256" key="1">
    <source>
        <dbReference type="SAM" id="MobiDB-lite"/>
    </source>
</evidence>
<accession>A0A132PLU2</accession>
<evidence type="ECO:0000256" key="2">
    <source>
        <dbReference type="SAM" id="Phobius"/>
    </source>
</evidence>
<organism evidence="4 6">
    <name type="scientific">Mycolicibacterium wolinskyi</name>
    <dbReference type="NCBI Taxonomy" id="59750"/>
    <lineage>
        <taxon>Bacteria</taxon>
        <taxon>Bacillati</taxon>
        <taxon>Actinomycetota</taxon>
        <taxon>Actinomycetes</taxon>
        <taxon>Mycobacteriales</taxon>
        <taxon>Mycobacteriaceae</taxon>
        <taxon>Mycolicibacterium</taxon>
    </lineage>
</organism>
<keyword evidence="2" id="KW-0472">Membrane</keyword>
<proteinExistence type="predicted"/>
<dbReference type="Pfam" id="PF13828">
    <property type="entry name" value="DUF4190"/>
    <property type="match status" value="1"/>
</dbReference>
<name>A0A132PLU2_9MYCO</name>
<comment type="caution">
    <text evidence="4">The sequence shown here is derived from an EMBL/GenBank/DDBJ whole genome shotgun (WGS) entry which is preliminary data.</text>
</comment>
<dbReference type="STRING" id="59750.AWC31_01640"/>
<reference evidence="5 7" key="2">
    <citation type="submission" date="2016-01" db="EMBL/GenBank/DDBJ databases">
        <title>The new phylogeny of the genus Mycobacterium.</title>
        <authorList>
            <person name="Tarcisio F."/>
            <person name="Conor M."/>
            <person name="Antonella G."/>
            <person name="Elisabetta G."/>
            <person name="Giulia F.S."/>
            <person name="Sara T."/>
            <person name="Anna F."/>
            <person name="Clotilde B."/>
            <person name="Roberto B."/>
            <person name="Veronica D.S."/>
            <person name="Fabio R."/>
            <person name="Monica P."/>
            <person name="Olivier J."/>
            <person name="Enrico T."/>
            <person name="Nicola S."/>
        </authorList>
    </citation>
    <scope>NUCLEOTIDE SEQUENCE [LARGE SCALE GENOMIC DNA]</scope>
    <source>
        <strain evidence="5 7">ATCC 700010</strain>
    </source>
</reference>
<protein>
    <recommendedName>
        <fullName evidence="3">DUF4190 domain-containing protein</fullName>
    </recommendedName>
</protein>
<dbReference type="AlphaFoldDB" id="A0A132PLU2"/>
<sequence length="173" mass="17551">MNYPADYPPPPPGWAPQPPAGPPPYGAPPTPDPLAPLDYPAGAGLPPPAFPPPTPPGYPQPGAGFPPPNYPPNPGYPGYGYQTDPYDPYGQPRPMGTNGMAIASLACSVAGLICCLPAVVGLILGFMGMRETRRTGQDGYGLALAGTIIGGIVTAGTVLYVLVLLVMAAVGST</sequence>
<reference evidence="4 6" key="1">
    <citation type="submission" date="2015-07" db="EMBL/GenBank/DDBJ databases">
        <title>A draft genome sequence of Mycobacterium wolinskyi.</title>
        <authorList>
            <person name="de Man T.J."/>
            <person name="Perry K.A."/>
            <person name="Coulliette A.D."/>
            <person name="Jensen B."/>
            <person name="Toney N.C."/>
            <person name="Limbago B.M."/>
            <person name="Noble-Wang J."/>
        </authorList>
    </citation>
    <scope>NUCLEOTIDE SEQUENCE [LARGE SCALE GENOMIC DNA]</scope>
    <source>
        <strain evidence="4 6">CDC_01</strain>
    </source>
</reference>
<evidence type="ECO:0000313" key="6">
    <source>
        <dbReference type="Proteomes" id="UP000070612"/>
    </source>
</evidence>
<feature type="compositionally biased region" description="Low complexity" evidence="1">
    <location>
        <begin position="35"/>
        <end position="44"/>
    </location>
</feature>
<dbReference type="EMBL" id="LGTW01000010">
    <property type="protein sequence ID" value="KWX23157.1"/>
    <property type="molecule type" value="Genomic_DNA"/>
</dbReference>
<evidence type="ECO:0000313" key="5">
    <source>
        <dbReference type="EMBL" id="ORX13407.1"/>
    </source>
</evidence>
<feature type="compositionally biased region" description="Pro residues" evidence="1">
    <location>
        <begin position="45"/>
        <end position="75"/>
    </location>
</feature>
<evidence type="ECO:0000313" key="4">
    <source>
        <dbReference type="EMBL" id="KWX23157.1"/>
    </source>
</evidence>
<keyword evidence="6" id="KW-1185">Reference proteome</keyword>
<keyword evidence="2" id="KW-1133">Transmembrane helix</keyword>
<gene>
    <name evidence="4" type="ORF">AFM11_17070</name>
    <name evidence="5" type="ORF">AWC31_01640</name>
</gene>
<feature type="region of interest" description="Disordered" evidence="1">
    <location>
        <begin position="1"/>
        <end position="83"/>
    </location>
</feature>
<evidence type="ECO:0000313" key="7">
    <source>
        <dbReference type="Proteomes" id="UP000193964"/>
    </source>
</evidence>
<dbReference type="Proteomes" id="UP000193964">
    <property type="component" value="Unassembled WGS sequence"/>
</dbReference>
<keyword evidence="2" id="KW-0812">Transmembrane</keyword>
<evidence type="ECO:0000259" key="3">
    <source>
        <dbReference type="Pfam" id="PF13828"/>
    </source>
</evidence>
<feature type="domain" description="DUF4190" evidence="3">
    <location>
        <begin position="100"/>
        <end position="160"/>
    </location>
</feature>
<dbReference type="Proteomes" id="UP000070612">
    <property type="component" value="Unassembled WGS sequence"/>
</dbReference>
<dbReference type="InterPro" id="IPR025241">
    <property type="entry name" value="DUF4190"/>
</dbReference>
<feature type="compositionally biased region" description="Pro residues" evidence="1">
    <location>
        <begin position="1"/>
        <end position="34"/>
    </location>
</feature>